<organism evidence="1 2">
    <name type="scientific">Methylococcus capsulatus</name>
    <dbReference type="NCBI Taxonomy" id="414"/>
    <lineage>
        <taxon>Bacteria</taxon>
        <taxon>Pseudomonadati</taxon>
        <taxon>Pseudomonadota</taxon>
        <taxon>Gammaproteobacteria</taxon>
        <taxon>Methylococcales</taxon>
        <taxon>Methylococcaceae</taxon>
        <taxon>Methylococcus</taxon>
    </lineage>
</organism>
<protein>
    <submittedName>
        <fullName evidence="1">Uncharacterized protein</fullName>
    </submittedName>
</protein>
<dbReference type="EMBL" id="OX458332">
    <property type="protein sequence ID" value="CAI8763342.1"/>
    <property type="molecule type" value="Genomic_DNA"/>
</dbReference>
<sequence length="82" mass="8639">MNSFTAMRTLLGDGVNHTMELGYTGQCFWGRDGLAVVSDAGNSELTGRSAILAPAGFPQGWNADDLAPSAAKATLLVSYWCL</sequence>
<name>A0AA35UGN7_METCP</name>
<dbReference type="Proteomes" id="UP001158598">
    <property type="component" value="Chromosome"/>
</dbReference>
<proteinExistence type="predicted"/>
<accession>A0AA35UGN7</accession>
<evidence type="ECO:0000313" key="2">
    <source>
        <dbReference type="Proteomes" id="UP001158598"/>
    </source>
</evidence>
<gene>
    <name evidence="1" type="ORF">MCNOR_0879</name>
</gene>
<evidence type="ECO:0000313" key="1">
    <source>
        <dbReference type="EMBL" id="CAI8763342.1"/>
    </source>
</evidence>
<reference evidence="1" key="1">
    <citation type="submission" date="2023-03" db="EMBL/GenBank/DDBJ databases">
        <authorList>
            <person name="Pearce D."/>
        </authorList>
    </citation>
    <scope>NUCLEOTIDE SEQUENCE</scope>
    <source>
        <strain evidence="1">Mc</strain>
    </source>
</reference>
<dbReference type="AlphaFoldDB" id="A0AA35UGN7"/>